<evidence type="ECO:0000256" key="2">
    <source>
        <dbReference type="ARBA" id="ARBA00022723"/>
    </source>
</evidence>
<comment type="similarity">
    <text evidence="1">Belongs to the sulfatase family.</text>
</comment>
<dbReference type="Gene3D" id="3.40.720.10">
    <property type="entry name" value="Alkaline Phosphatase, subunit A"/>
    <property type="match status" value="1"/>
</dbReference>
<reference evidence="6" key="1">
    <citation type="submission" date="2018-05" db="EMBL/GenBank/DDBJ databases">
        <authorList>
            <person name="Lanie J.A."/>
            <person name="Ng W.-L."/>
            <person name="Kazmierczak K.M."/>
            <person name="Andrzejewski T.M."/>
            <person name="Davidsen T.M."/>
            <person name="Wayne K.J."/>
            <person name="Tettelin H."/>
            <person name="Glass J.I."/>
            <person name="Rusch D."/>
            <person name="Podicherti R."/>
            <person name="Tsui H.-C.T."/>
            <person name="Winkler M.E."/>
        </authorList>
    </citation>
    <scope>NUCLEOTIDE SEQUENCE</scope>
</reference>
<evidence type="ECO:0000256" key="1">
    <source>
        <dbReference type="ARBA" id="ARBA00008779"/>
    </source>
</evidence>
<dbReference type="InterPro" id="IPR050738">
    <property type="entry name" value="Sulfatase"/>
</dbReference>
<sequence length="133" mass="14893">MAALLVFMGMAHLSAADRPNILIIFTDDQGYADLACYGNKKNKTPRMDQLAKEGTRFTSFYAQSVCGPSRSALLTGRYPFRSKGWGMPASEITFAELIRKAGYQTACIGKWDVSNRKPIIDRMPNAQGFDYYF</sequence>
<evidence type="ECO:0000313" key="6">
    <source>
        <dbReference type="EMBL" id="SVD78356.1"/>
    </source>
</evidence>
<dbReference type="InterPro" id="IPR017850">
    <property type="entry name" value="Alkaline_phosphatase_core_sf"/>
</dbReference>
<keyword evidence="2" id="KW-0479">Metal-binding</keyword>
<dbReference type="GO" id="GO:0004065">
    <property type="term" value="F:arylsulfatase activity"/>
    <property type="evidence" value="ECO:0007669"/>
    <property type="project" value="TreeGrafter"/>
</dbReference>
<dbReference type="AlphaFoldDB" id="A0A382Y4Y4"/>
<protein>
    <recommendedName>
        <fullName evidence="5">Sulfatase N-terminal domain-containing protein</fullName>
    </recommendedName>
</protein>
<evidence type="ECO:0000256" key="4">
    <source>
        <dbReference type="ARBA" id="ARBA00022837"/>
    </source>
</evidence>
<dbReference type="PANTHER" id="PTHR42693:SF53">
    <property type="entry name" value="ENDO-4-O-SULFATASE"/>
    <property type="match status" value="1"/>
</dbReference>
<name>A0A382Y4Y4_9ZZZZ</name>
<dbReference type="InterPro" id="IPR000917">
    <property type="entry name" value="Sulfatase_N"/>
</dbReference>
<keyword evidence="3" id="KW-0378">Hydrolase</keyword>
<dbReference type="Pfam" id="PF00884">
    <property type="entry name" value="Sulfatase"/>
    <property type="match status" value="1"/>
</dbReference>
<feature type="non-terminal residue" evidence="6">
    <location>
        <position position="133"/>
    </location>
</feature>
<keyword evidence="4" id="KW-0106">Calcium</keyword>
<organism evidence="6">
    <name type="scientific">marine metagenome</name>
    <dbReference type="NCBI Taxonomy" id="408172"/>
    <lineage>
        <taxon>unclassified sequences</taxon>
        <taxon>metagenomes</taxon>
        <taxon>ecological metagenomes</taxon>
    </lineage>
</organism>
<feature type="domain" description="Sulfatase N-terminal" evidence="5">
    <location>
        <begin position="19"/>
        <end position="132"/>
    </location>
</feature>
<gene>
    <name evidence="6" type="ORF">METZ01_LOCUS431210</name>
</gene>
<dbReference type="InterPro" id="IPR024607">
    <property type="entry name" value="Sulfatase_CS"/>
</dbReference>
<evidence type="ECO:0000256" key="3">
    <source>
        <dbReference type="ARBA" id="ARBA00022801"/>
    </source>
</evidence>
<dbReference type="SUPFAM" id="SSF53649">
    <property type="entry name" value="Alkaline phosphatase-like"/>
    <property type="match status" value="1"/>
</dbReference>
<accession>A0A382Y4Y4</accession>
<dbReference type="GO" id="GO:0046872">
    <property type="term" value="F:metal ion binding"/>
    <property type="evidence" value="ECO:0007669"/>
    <property type="project" value="UniProtKB-KW"/>
</dbReference>
<dbReference type="PROSITE" id="PS00523">
    <property type="entry name" value="SULFATASE_1"/>
    <property type="match status" value="1"/>
</dbReference>
<dbReference type="PANTHER" id="PTHR42693">
    <property type="entry name" value="ARYLSULFATASE FAMILY MEMBER"/>
    <property type="match status" value="1"/>
</dbReference>
<proteinExistence type="inferred from homology"/>
<evidence type="ECO:0000259" key="5">
    <source>
        <dbReference type="Pfam" id="PF00884"/>
    </source>
</evidence>
<dbReference type="EMBL" id="UINC01172999">
    <property type="protein sequence ID" value="SVD78356.1"/>
    <property type="molecule type" value="Genomic_DNA"/>
</dbReference>